<reference evidence="1" key="1">
    <citation type="journal article" date="2015" name="Genome Announc.">
        <title>Complete Genome Sequence of Yersinia ruckeri Strain CSF007-82, Etiologic Agent of Red Mouth Disease in Salmonid Fish.</title>
        <authorList>
            <person name="Nelson M.C."/>
            <person name="LaPatra S.E."/>
            <person name="Welch T.J."/>
            <person name="Graf J."/>
        </authorList>
    </citation>
    <scope>NUCLEOTIDE SEQUENCE</scope>
    <source>
        <strain evidence="1">CSF007-82</strain>
    </source>
</reference>
<dbReference type="AlphaFoldDB" id="A0A0A8VJQ8"/>
<sequence length="38" mass="4471">MGEQHKLAPVFSYPIIAGHFTEMISLRRVKRRSQYPPE</sequence>
<accession>A0A0A8VJQ8</accession>
<gene>
    <name evidence="1" type="ORF">CSF007_12275</name>
</gene>
<dbReference type="EMBL" id="LN681231">
    <property type="protein sequence ID" value="CEK28194.1"/>
    <property type="molecule type" value="Genomic_DNA"/>
</dbReference>
<proteinExistence type="predicted"/>
<protein>
    <submittedName>
        <fullName evidence="1">Uncharacterized protein</fullName>
    </submittedName>
</protein>
<name>A0A0A8VJQ8_YERRU</name>
<organism evidence="1">
    <name type="scientific">Yersinia ruckeri</name>
    <dbReference type="NCBI Taxonomy" id="29486"/>
    <lineage>
        <taxon>Bacteria</taxon>
        <taxon>Pseudomonadati</taxon>
        <taxon>Pseudomonadota</taxon>
        <taxon>Gammaproteobacteria</taxon>
        <taxon>Enterobacterales</taxon>
        <taxon>Yersiniaceae</taxon>
        <taxon>Yersinia</taxon>
    </lineage>
</organism>
<evidence type="ECO:0000313" key="1">
    <source>
        <dbReference type="EMBL" id="CEK28194.1"/>
    </source>
</evidence>